<dbReference type="AlphaFoldDB" id="A0A927RB46"/>
<accession>A0A927RB46</accession>
<dbReference type="Proteomes" id="UP000638648">
    <property type="component" value="Unassembled WGS sequence"/>
</dbReference>
<evidence type="ECO:0000313" key="1">
    <source>
        <dbReference type="EMBL" id="MBE1608374.1"/>
    </source>
</evidence>
<dbReference type="Gene3D" id="3.40.50.300">
    <property type="entry name" value="P-loop containing nucleotide triphosphate hydrolases"/>
    <property type="match status" value="1"/>
</dbReference>
<proteinExistence type="predicted"/>
<keyword evidence="1" id="KW-0418">Kinase</keyword>
<gene>
    <name evidence="1" type="ORF">HEB94_005222</name>
</gene>
<dbReference type="InterPro" id="IPR027417">
    <property type="entry name" value="P-loop_NTPase"/>
</dbReference>
<dbReference type="EMBL" id="JADBEM010000001">
    <property type="protein sequence ID" value="MBE1608374.1"/>
    <property type="molecule type" value="Genomic_DNA"/>
</dbReference>
<dbReference type="SUPFAM" id="SSF52540">
    <property type="entry name" value="P-loop containing nucleoside triphosphate hydrolases"/>
    <property type="match status" value="1"/>
</dbReference>
<dbReference type="Pfam" id="PF13671">
    <property type="entry name" value="AAA_33"/>
    <property type="match status" value="1"/>
</dbReference>
<evidence type="ECO:0000313" key="2">
    <source>
        <dbReference type="Proteomes" id="UP000638648"/>
    </source>
</evidence>
<dbReference type="RefSeq" id="WP_192752156.1">
    <property type="nucleotide sequence ID" value="NZ_BAABJL010000134.1"/>
</dbReference>
<keyword evidence="1" id="KW-0808">Transferase</keyword>
<sequence>MRRVVMVTGMQAAGKSTIGPLLAARLGPLSAAFDGDVFYRMVAAGNVDMTPDPDPEAVRQVRLRYDAAALVAQHYAEAGFDFVYTDIVLGEDVTRWMAWIRNAERHLVVLDPSVEAIVEREVRRGKTSYRDWHKPGMTLTEAVASMRLALRDTPRRGLWLDSSSQTPEETVAAILSDLTASLY</sequence>
<keyword evidence="2" id="KW-1185">Reference proteome</keyword>
<reference evidence="1" key="1">
    <citation type="submission" date="2020-10" db="EMBL/GenBank/DDBJ databases">
        <title>Sequencing the genomes of 1000 actinobacteria strains.</title>
        <authorList>
            <person name="Klenk H.-P."/>
        </authorList>
    </citation>
    <scope>NUCLEOTIDE SEQUENCE</scope>
    <source>
        <strain evidence="1">DSM 45354</strain>
    </source>
</reference>
<name>A0A927RB46_9ACTN</name>
<protein>
    <submittedName>
        <fullName evidence="1">Cytidylate kinase</fullName>
    </submittedName>
</protein>
<dbReference type="GO" id="GO:0016301">
    <property type="term" value="F:kinase activity"/>
    <property type="evidence" value="ECO:0007669"/>
    <property type="project" value="UniProtKB-KW"/>
</dbReference>
<comment type="caution">
    <text evidence="1">The sequence shown here is derived from an EMBL/GenBank/DDBJ whole genome shotgun (WGS) entry which is preliminary data.</text>
</comment>
<organism evidence="1 2">
    <name type="scientific">Actinopolymorpha pittospori</name>
    <dbReference type="NCBI Taxonomy" id="648752"/>
    <lineage>
        <taxon>Bacteria</taxon>
        <taxon>Bacillati</taxon>
        <taxon>Actinomycetota</taxon>
        <taxon>Actinomycetes</taxon>
        <taxon>Propionibacteriales</taxon>
        <taxon>Actinopolymorphaceae</taxon>
        <taxon>Actinopolymorpha</taxon>
    </lineage>
</organism>